<dbReference type="PROSITE" id="PS51186">
    <property type="entry name" value="GNAT"/>
    <property type="match status" value="1"/>
</dbReference>
<dbReference type="Gene3D" id="3.40.50.300">
    <property type="entry name" value="P-loop containing nucleotide triphosphate hydrolases"/>
    <property type="match status" value="1"/>
</dbReference>
<sequence length="648" mass="74458">MRKLIILTQIPSWLYDNFRINVTTHRNNVIQEGIFLPHFSNAHTEYQFTPFTNAKGLLGSEHPFAFYFTGTDSLHFNLDAFAILAGTIEQQGCLYLICPDWNKIETVTDYNALRWNENHAIPCPTFFQYFKTLVEHFDFYVKNTLTLNDLPSAQNRTTFYKLTATNLTKEQQNIFQNLPLASEDIHLITAPRGRGKSTLAGKLAEQIAQEYSVVITARSRSALTNFWKISDEAQVTFFSPDTLLQKVKEQSISPRQWLFIDEAASLPLPFLHQFCHYFDKIVLTTTTHNYEGTGRGFSLKFLPQLHRKAKHWQLTEPLRWKVNDPLEAFVNTLLLLDEDLSSDLQNVRSYDPHYSSTLMSLDEKKAFYTLLAQAHYKTTPTDLRRLFDGGNQQFFRVLHHHRLLGGIWAINEGGLKPELSQAIWRGERRPQGSLVAQYLCFQANLPEACKLNSVRISRIAISPELQNQGIGKRLISEFILQIRQQKHPLVDFVSVSFGMSGELLHFWQQAGFKLVQITPNKEASSGYPSAMMLYPLTQQGSTFCEKAEQRFQADQAVILGKENADLSFKEEDLQNLNGFANHQRTLTACYASLKRLYLSDTLQFAEFAEIFEKPIGYKYSKSQVAKWKETVQHKLFNANTCKTPYLVL</sequence>
<dbReference type="GO" id="GO:0005524">
    <property type="term" value="F:ATP binding"/>
    <property type="evidence" value="ECO:0007669"/>
    <property type="project" value="UniProtKB-UniRule"/>
</dbReference>
<comment type="function">
    <text evidence="9">Catalyzes the formation of N(4)-acetylcytidine (ac(4)C) at the wobble position of tRNA(Met), by using acetyl-CoA as an acetyl donor and ATP (or GTP).</text>
</comment>
<dbReference type="Proteomes" id="UP000253999">
    <property type="component" value="Unassembled WGS sequence"/>
</dbReference>
<dbReference type="GO" id="GO:0051392">
    <property type="term" value="F:tRNA cytidine N4-acetyltransferase activity"/>
    <property type="evidence" value="ECO:0007669"/>
    <property type="project" value="UniProtKB-UniRule"/>
</dbReference>
<organism evidence="11 12">
    <name type="scientific">Haemophilus parahaemolyticus</name>
    <dbReference type="NCBI Taxonomy" id="735"/>
    <lineage>
        <taxon>Bacteria</taxon>
        <taxon>Pseudomonadati</taxon>
        <taxon>Pseudomonadota</taxon>
        <taxon>Gammaproteobacteria</taxon>
        <taxon>Pasteurellales</taxon>
        <taxon>Pasteurellaceae</taxon>
        <taxon>Haemophilus</taxon>
    </lineage>
</organism>
<dbReference type="SUPFAM" id="SSF55729">
    <property type="entry name" value="Acyl-CoA N-acyltransferases (Nat)"/>
    <property type="match status" value="1"/>
</dbReference>
<dbReference type="InterPro" id="IPR027417">
    <property type="entry name" value="P-loop_NTPase"/>
</dbReference>
<keyword evidence="3 9" id="KW-0808">Transferase</keyword>
<dbReference type="InterPro" id="IPR013562">
    <property type="entry name" value="TmcA/NAT10_N"/>
</dbReference>
<dbReference type="EMBL" id="QEQD01000006">
    <property type="protein sequence ID" value="RDF03868.1"/>
    <property type="molecule type" value="Genomic_DNA"/>
</dbReference>
<keyword evidence="4 9" id="KW-0819">tRNA processing</keyword>
<dbReference type="InterPro" id="IPR024914">
    <property type="entry name" value="tRNA_acetyltr_TmcA"/>
</dbReference>
<dbReference type="GO" id="GO:0000049">
    <property type="term" value="F:tRNA binding"/>
    <property type="evidence" value="ECO:0007669"/>
    <property type="project" value="UniProtKB-UniRule"/>
</dbReference>
<dbReference type="GO" id="GO:0005737">
    <property type="term" value="C:cytoplasm"/>
    <property type="evidence" value="ECO:0007669"/>
    <property type="project" value="UniProtKB-SubCell"/>
</dbReference>
<dbReference type="GO" id="GO:1904812">
    <property type="term" value="P:rRNA acetylation involved in maturation of SSU-rRNA"/>
    <property type="evidence" value="ECO:0007669"/>
    <property type="project" value="TreeGrafter"/>
</dbReference>
<comment type="subcellular location">
    <subcellularLocation>
        <location evidence="9">Cytoplasm</location>
    </subcellularLocation>
</comment>
<evidence type="ECO:0000256" key="8">
    <source>
        <dbReference type="ARBA" id="ARBA00023315"/>
    </source>
</evidence>
<dbReference type="AlphaFoldDB" id="A0A369ZE49"/>
<feature type="domain" description="N-acetyltransferase" evidence="10">
    <location>
        <begin position="345"/>
        <end position="534"/>
    </location>
</feature>
<evidence type="ECO:0000256" key="6">
    <source>
        <dbReference type="ARBA" id="ARBA00022840"/>
    </source>
</evidence>
<dbReference type="STRING" id="735.B0185_02305"/>
<dbReference type="GO" id="GO:0051391">
    <property type="term" value="P:tRNA acetylation"/>
    <property type="evidence" value="ECO:0007669"/>
    <property type="project" value="UniProtKB-UniRule"/>
</dbReference>
<comment type="similarity">
    <text evidence="9">Belongs to the TmcA family.</text>
</comment>
<dbReference type="GO" id="GO:0002101">
    <property type="term" value="P:tRNA wobble cytosine modification"/>
    <property type="evidence" value="ECO:0007669"/>
    <property type="project" value="UniProtKB-UniRule"/>
</dbReference>
<evidence type="ECO:0000256" key="9">
    <source>
        <dbReference type="HAMAP-Rule" id="MF_01886"/>
    </source>
</evidence>
<dbReference type="GO" id="GO:1990883">
    <property type="term" value="F:18S rRNA cytidine N-acetyltransferase activity"/>
    <property type="evidence" value="ECO:0007669"/>
    <property type="project" value="TreeGrafter"/>
</dbReference>
<dbReference type="PANTHER" id="PTHR10925:SF5">
    <property type="entry name" value="RNA CYTIDINE ACETYLTRANSFERASE"/>
    <property type="match status" value="1"/>
</dbReference>
<comment type="catalytic activity">
    <reaction evidence="9">
        <text>cytidine(34) in elongator tRNA(Met) + acetyl-CoA + ATP + H2O = N(4)-acetylcytidine(34) in elongator tRNA(Met) + ADP + phosphate + CoA + H(+)</text>
        <dbReference type="Rhea" id="RHEA:43788"/>
        <dbReference type="Rhea" id="RHEA-COMP:10693"/>
        <dbReference type="Rhea" id="RHEA-COMP:10694"/>
        <dbReference type="ChEBI" id="CHEBI:15377"/>
        <dbReference type="ChEBI" id="CHEBI:15378"/>
        <dbReference type="ChEBI" id="CHEBI:30616"/>
        <dbReference type="ChEBI" id="CHEBI:43474"/>
        <dbReference type="ChEBI" id="CHEBI:57287"/>
        <dbReference type="ChEBI" id="CHEBI:57288"/>
        <dbReference type="ChEBI" id="CHEBI:74900"/>
        <dbReference type="ChEBI" id="CHEBI:82748"/>
        <dbReference type="ChEBI" id="CHEBI:456216"/>
        <dbReference type="EC" id="2.3.1.193"/>
    </reaction>
</comment>
<feature type="binding site" evidence="9">
    <location>
        <position position="171"/>
    </location>
    <ligand>
        <name>ATP</name>
        <dbReference type="ChEBI" id="CHEBI:30616"/>
    </ligand>
</feature>
<keyword evidence="5 9" id="KW-0547">Nucleotide-binding</keyword>
<evidence type="ECO:0000256" key="7">
    <source>
        <dbReference type="ARBA" id="ARBA00022884"/>
    </source>
</evidence>
<dbReference type="Gene3D" id="3.40.630.30">
    <property type="match status" value="1"/>
</dbReference>
<dbReference type="Gene3D" id="3.40.50.11040">
    <property type="match status" value="1"/>
</dbReference>
<evidence type="ECO:0000256" key="3">
    <source>
        <dbReference type="ARBA" id="ARBA00022679"/>
    </source>
</evidence>
<comment type="caution">
    <text evidence="9">Lacks conserved residue(s) required for the propagation of feature annotation.</text>
</comment>
<dbReference type="InterPro" id="IPR007807">
    <property type="entry name" value="TcmA/NAT10_helicase"/>
</dbReference>
<gene>
    <name evidence="9" type="primary">tmcA</name>
    <name evidence="11" type="ORF">DPV98_06425</name>
</gene>
<evidence type="ECO:0000256" key="1">
    <source>
        <dbReference type="ARBA" id="ARBA00022490"/>
    </source>
</evidence>
<evidence type="ECO:0000313" key="12">
    <source>
        <dbReference type="Proteomes" id="UP000253999"/>
    </source>
</evidence>
<feature type="binding site" evidence="9">
    <location>
        <position position="502"/>
    </location>
    <ligand>
        <name>acetyl-CoA</name>
        <dbReference type="ChEBI" id="CHEBI:57288"/>
    </ligand>
</feature>
<keyword evidence="1 9" id="KW-0963">Cytoplasm</keyword>
<feature type="binding site" evidence="9">
    <location>
        <position position="319"/>
    </location>
    <ligand>
        <name>ATP</name>
        <dbReference type="ChEBI" id="CHEBI:30616"/>
    </ligand>
</feature>
<accession>A0A369ZE49</accession>
<dbReference type="InterPro" id="IPR000182">
    <property type="entry name" value="GNAT_dom"/>
</dbReference>
<evidence type="ECO:0000256" key="4">
    <source>
        <dbReference type="ARBA" id="ARBA00022694"/>
    </source>
</evidence>
<dbReference type="CDD" id="cd04301">
    <property type="entry name" value="NAT_SF"/>
    <property type="match status" value="1"/>
</dbReference>
<evidence type="ECO:0000313" key="11">
    <source>
        <dbReference type="EMBL" id="RDF03868.1"/>
    </source>
</evidence>
<keyword evidence="6 9" id="KW-0067">ATP-binding</keyword>
<dbReference type="HAMAP" id="MF_01886">
    <property type="entry name" value="tRNA_acetyltr_TmcA"/>
    <property type="match status" value="1"/>
</dbReference>
<keyword evidence="2 9" id="KW-0820">tRNA-binding</keyword>
<evidence type="ECO:0000256" key="2">
    <source>
        <dbReference type="ARBA" id="ARBA00022555"/>
    </source>
</evidence>
<proteinExistence type="inferred from homology"/>
<dbReference type="InterPro" id="IPR016181">
    <property type="entry name" value="Acyl_CoA_acyltransferase"/>
</dbReference>
<evidence type="ECO:0000256" key="5">
    <source>
        <dbReference type="ARBA" id="ARBA00022741"/>
    </source>
</evidence>
<keyword evidence="8 9" id="KW-0012">Acyltransferase</keyword>
<dbReference type="Pfam" id="PF05127">
    <property type="entry name" value="NAT10_TcmA_helicase"/>
    <property type="match status" value="1"/>
</dbReference>
<dbReference type="Gene3D" id="1.20.120.890">
    <property type="entry name" value="tRNA(Met) cytidine acetyltransferase, tail domain"/>
    <property type="match status" value="1"/>
</dbReference>
<dbReference type="SUPFAM" id="SSF52540">
    <property type="entry name" value="P-loop containing nucleoside triphosphate hydrolases"/>
    <property type="match status" value="1"/>
</dbReference>
<dbReference type="PANTHER" id="PTHR10925">
    <property type="entry name" value="N-ACETYLTRANSFERASE 10"/>
    <property type="match status" value="1"/>
</dbReference>
<reference evidence="11 12" key="1">
    <citation type="submission" date="2018-05" db="EMBL/GenBank/DDBJ databases">
        <title>Draft Genome Sequences for a Diverse set of 7 Haemophilus Species.</title>
        <authorList>
            <person name="Nichols M."/>
            <person name="Topaz N."/>
            <person name="Wang X."/>
            <person name="Wang X."/>
            <person name="Boxrud D."/>
        </authorList>
    </citation>
    <scope>NUCLEOTIDE SEQUENCE [LARGE SCALE GENOMIC DNA]</scope>
    <source>
        <strain evidence="11 12">C2010039593</strain>
    </source>
</reference>
<name>A0A369ZE49_HAEPH</name>
<dbReference type="RefSeq" id="WP_111313112.1">
    <property type="nucleotide sequence ID" value="NZ_JAUPSI010000039.1"/>
</dbReference>
<comment type="caution">
    <text evidence="11">The sequence shown here is derived from an EMBL/GenBank/DDBJ whole genome shotgun (WGS) entry which is preliminary data.</text>
</comment>
<dbReference type="InterPro" id="IPR038321">
    <property type="entry name" value="TmcA_C_sf"/>
</dbReference>
<keyword evidence="7 9" id="KW-0694">RNA-binding</keyword>
<dbReference type="EC" id="2.3.1.193" evidence="9"/>
<dbReference type="Pfam" id="PF13718">
    <property type="entry name" value="GNAT_acetyltr_2"/>
    <property type="match status" value="2"/>
</dbReference>
<dbReference type="InterPro" id="IPR032672">
    <property type="entry name" value="TmcA/NAT10/Kre33"/>
</dbReference>
<protein>
    <recommendedName>
        <fullName evidence="9">tRNA(Met) cytidine acetyltransferase TmcA</fullName>
        <ecNumber evidence="9">2.3.1.193</ecNumber>
    </recommendedName>
</protein>
<dbReference type="Pfam" id="PF08351">
    <property type="entry name" value="TmcA_N"/>
    <property type="match status" value="1"/>
</dbReference>
<evidence type="ECO:0000259" key="10">
    <source>
        <dbReference type="PROSITE" id="PS51186"/>
    </source>
</evidence>